<evidence type="ECO:0000256" key="1">
    <source>
        <dbReference type="SAM" id="MobiDB-lite"/>
    </source>
</evidence>
<dbReference type="GeneID" id="33937104"/>
<organism evidence="2 3">
    <name type="scientific">Pochonia chlamydosporia 170</name>
    <dbReference type="NCBI Taxonomy" id="1380566"/>
    <lineage>
        <taxon>Eukaryota</taxon>
        <taxon>Fungi</taxon>
        <taxon>Dikarya</taxon>
        <taxon>Ascomycota</taxon>
        <taxon>Pezizomycotina</taxon>
        <taxon>Sordariomycetes</taxon>
        <taxon>Hypocreomycetidae</taxon>
        <taxon>Hypocreales</taxon>
        <taxon>Clavicipitaceae</taxon>
        <taxon>Pochonia</taxon>
    </lineage>
</organism>
<feature type="compositionally biased region" description="Polar residues" evidence="1">
    <location>
        <begin position="11"/>
        <end position="21"/>
    </location>
</feature>
<comment type="caution">
    <text evidence="2">The sequence shown here is derived from an EMBL/GenBank/DDBJ whole genome shotgun (WGS) entry which is preliminary data.</text>
</comment>
<sequence length="100" mass="11289">MSWSAVHDTPCRQSASQSQKTSTRRDLHPESNLDLVGEYLSKVRMGRRAISGTWNSSKMSCRMLVRSWSMQLGRSSSRLVLLVLSLCDFMRDGEFAGQFG</sequence>
<keyword evidence="3" id="KW-1185">Reference proteome</keyword>
<accession>A0A219APH3</accession>
<dbReference type="KEGG" id="pchm:VFPPC_18269"/>
<dbReference type="RefSeq" id="XP_022285093.1">
    <property type="nucleotide sequence ID" value="XM_022429911.1"/>
</dbReference>
<reference evidence="2 3" key="1">
    <citation type="journal article" date="2016" name="PLoS Pathog.">
        <title>Biosynthesis of antibiotic leucinostatins in bio-control fungus Purpureocillium lilacinum and their inhibition on phytophthora revealed by genome mining.</title>
        <authorList>
            <person name="Wang G."/>
            <person name="Liu Z."/>
            <person name="Lin R."/>
            <person name="Li E."/>
            <person name="Mao Z."/>
            <person name="Ling J."/>
            <person name="Yang Y."/>
            <person name="Yin W.B."/>
            <person name="Xie B."/>
        </authorList>
    </citation>
    <scope>NUCLEOTIDE SEQUENCE [LARGE SCALE GENOMIC DNA]</scope>
    <source>
        <strain evidence="2">170</strain>
    </source>
</reference>
<name>A0A219APH3_METCM</name>
<evidence type="ECO:0000313" key="3">
    <source>
        <dbReference type="Proteomes" id="UP000078397"/>
    </source>
</evidence>
<proteinExistence type="predicted"/>
<feature type="region of interest" description="Disordered" evidence="1">
    <location>
        <begin position="1"/>
        <end position="30"/>
    </location>
</feature>
<evidence type="ECO:0000313" key="2">
    <source>
        <dbReference type="EMBL" id="OWT42601.1"/>
    </source>
</evidence>
<dbReference type="EMBL" id="LSBJ02000010">
    <property type="protein sequence ID" value="OWT42601.1"/>
    <property type="molecule type" value="Genomic_DNA"/>
</dbReference>
<dbReference type="AlphaFoldDB" id="A0A219APH3"/>
<protein>
    <submittedName>
        <fullName evidence="2">Uncharacterized protein</fullName>
    </submittedName>
</protein>
<gene>
    <name evidence="2" type="ORF">VFPPC_18269</name>
</gene>
<dbReference type="Proteomes" id="UP000078397">
    <property type="component" value="Unassembled WGS sequence"/>
</dbReference>